<dbReference type="GO" id="GO:0046872">
    <property type="term" value="F:metal ion binding"/>
    <property type="evidence" value="ECO:0007669"/>
    <property type="project" value="UniProtKB-UniRule"/>
</dbReference>
<keyword evidence="4" id="KW-0533">Nickel</keyword>
<evidence type="ECO:0000256" key="7">
    <source>
        <dbReference type="ARBA" id="ARBA00022691"/>
    </source>
</evidence>
<dbReference type="PANTHER" id="PTHR12260">
    <property type="entry name" value="DAMAGE-CONTROL PHOSPHATASE ARMT1"/>
    <property type="match status" value="1"/>
</dbReference>
<dbReference type="AlphaFoldDB" id="A0A6U4MP20"/>
<feature type="signal peptide" evidence="14">
    <location>
        <begin position="1"/>
        <end position="34"/>
    </location>
</feature>
<evidence type="ECO:0000256" key="11">
    <source>
        <dbReference type="ARBA" id="ARBA00045980"/>
    </source>
</evidence>
<keyword evidence="10 13" id="KW-0464">Manganese</keyword>
<comment type="catalytic activity">
    <reaction evidence="2 13">
        <text>beta-D-fructose 1-phosphate + H2O = D-fructose + phosphate</text>
        <dbReference type="Rhea" id="RHEA:35603"/>
        <dbReference type="ChEBI" id="CHEBI:15377"/>
        <dbReference type="ChEBI" id="CHEBI:37721"/>
        <dbReference type="ChEBI" id="CHEBI:43474"/>
        <dbReference type="ChEBI" id="CHEBI:138881"/>
    </reaction>
</comment>
<gene>
    <name evidence="16" type="ORF">HAND00432_LOCUS8558</name>
</gene>
<evidence type="ECO:0000256" key="4">
    <source>
        <dbReference type="ARBA" id="ARBA00022596"/>
    </source>
</evidence>
<dbReference type="InterPro" id="IPR039763">
    <property type="entry name" value="ARMT1"/>
</dbReference>
<reference evidence="16" key="1">
    <citation type="submission" date="2021-01" db="EMBL/GenBank/DDBJ databases">
        <authorList>
            <person name="Corre E."/>
            <person name="Pelletier E."/>
            <person name="Niang G."/>
            <person name="Scheremetjew M."/>
            <person name="Finn R."/>
            <person name="Kale V."/>
            <person name="Holt S."/>
            <person name="Cochrane G."/>
            <person name="Meng A."/>
            <person name="Brown T."/>
            <person name="Cohen L."/>
        </authorList>
    </citation>
    <scope>NUCLEOTIDE SEQUENCE</scope>
    <source>
        <strain evidence="16">CCMP644</strain>
    </source>
</reference>
<dbReference type="GO" id="GO:0008168">
    <property type="term" value="F:methyltransferase activity"/>
    <property type="evidence" value="ECO:0007669"/>
    <property type="project" value="UniProtKB-KW"/>
</dbReference>
<dbReference type="GO" id="GO:0016791">
    <property type="term" value="F:phosphatase activity"/>
    <property type="evidence" value="ECO:0007669"/>
    <property type="project" value="TreeGrafter"/>
</dbReference>
<evidence type="ECO:0000259" key="15">
    <source>
        <dbReference type="Pfam" id="PF01937"/>
    </source>
</evidence>
<dbReference type="GO" id="GO:0005634">
    <property type="term" value="C:nucleus"/>
    <property type="evidence" value="ECO:0007669"/>
    <property type="project" value="TreeGrafter"/>
</dbReference>
<protein>
    <recommendedName>
        <fullName evidence="13">Sugar phosphate phosphatase</fullName>
        <ecNumber evidence="13">3.1.3.-</ecNumber>
    </recommendedName>
</protein>
<keyword evidence="6" id="KW-0808">Transferase</keyword>
<feature type="chain" id="PRO_5030160350" description="Sugar phosphate phosphatase" evidence="14">
    <location>
        <begin position="35"/>
        <end position="482"/>
    </location>
</feature>
<evidence type="ECO:0000256" key="1">
    <source>
        <dbReference type="ARBA" id="ARBA00000807"/>
    </source>
</evidence>
<dbReference type="Gene3D" id="1.20.930.60">
    <property type="match status" value="1"/>
</dbReference>
<evidence type="ECO:0000256" key="10">
    <source>
        <dbReference type="ARBA" id="ARBA00023211"/>
    </source>
</evidence>
<dbReference type="InterPro" id="IPR002791">
    <property type="entry name" value="ARMT1-like_metal-bd"/>
</dbReference>
<keyword evidence="14" id="KW-0732">Signal</keyword>
<evidence type="ECO:0000256" key="9">
    <source>
        <dbReference type="ARBA" id="ARBA00022801"/>
    </source>
</evidence>
<evidence type="ECO:0000256" key="12">
    <source>
        <dbReference type="ARBA" id="ARBA00048809"/>
    </source>
</evidence>
<evidence type="ECO:0000256" key="5">
    <source>
        <dbReference type="ARBA" id="ARBA00022603"/>
    </source>
</evidence>
<evidence type="ECO:0000313" key="16">
    <source>
        <dbReference type="EMBL" id="CAD8954021.1"/>
    </source>
</evidence>
<keyword evidence="7" id="KW-0949">S-adenosyl-L-methionine</keyword>
<name>A0A6U4MP20_HEMAN</name>
<dbReference type="EC" id="3.1.3.-" evidence="13"/>
<dbReference type="GO" id="GO:0006974">
    <property type="term" value="P:DNA damage response"/>
    <property type="evidence" value="ECO:0007669"/>
    <property type="project" value="TreeGrafter"/>
</dbReference>
<comment type="catalytic activity">
    <reaction evidence="1">
        <text>L-glutamyl-[protein] + S-adenosyl-L-methionine = [protein]-L-glutamate 5-O-methyl ester + S-adenosyl-L-homocysteine</text>
        <dbReference type="Rhea" id="RHEA:24452"/>
        <dbReference type="Rhea" id="RHEA-COMP:10208"/>
        <dbReference type="Rhea" id="RHEA-COMP:10311"/>
        <dbReference type="ChEBI" id="CHEBI:29973"/>
        <dbReference type="ChEBI" id="CHEBI:57856"/>
        <dbReference type="ChEBI" id="CHEBI:59789"/>
        <dbReference type="ChEBI" id="CHEBI:82795"/>
    </reaction>
</comment>
<keyword evidence="5" id="KW-0489">Methyltransferase</keyword>
<dbReference type="Pfam" id="PF01937">
    <property type="entry name" value="ARMT1-like_dom"/>
    <property type="match status" value="1"/>
</dbReference>
<evidence type="ECO:0000256" key="8">
    <source>
        <dbReference type="ARBA" id="ARBA00022723"/>
    </source>
</evidence>
<comment type="cofactor">
    <cofactor evidence="13">
        <name>Mn(2+)</name>
        <dbReference type="ChEBI" id="CHEBI:29035"/>
    </cofactor>
    <cofactor evidence="13">
        <name>Ni(2+)</name>
        <dbReference type="ChEBI" id="CHEBI:49786"/>
    </cofactor>
</comment>
<keyword evidence="9 13" id="KW-0378">Hydrolase</keyword>
<accession>A0A6U4MP20</accession>
<comment type="domain">
    <text evidence="13">Subfamily III proteins have a conserved RTxK motif about 40-50 residues from the C-terminus; the threonine may be replaced by serine or cysteine.</text>
</comment>
<proteinExistence type="inferred from homology"/>
<sequence length="482" mass="53390">MVAVGPRRLKGRHLQGSIATVGALLLSSLHHCLARDLYSAGWKHHSFFDPLEPCLSPPPALSRLDPPILDPTKGFAKYTLTKRLPAVIERVIHEQAVTGEQETSALRQLEGEIPDTALKRPMEVKEEDGQCVAADAQCFNGEWARWTDARKGAWTEALPLISTEMYLYRRLLDCTGYFRGGETGLVDPYEGQKAESLVAGMGSKAFQEAVSEHVAALKDPPVFKAMVGIKLRRFVHTDLWGNQGDLALSPMHIENTEAASKVSHTDKDDHLLQDESEAAIELLMAAGGKARVDFILDNSGIELLCDLLLADYLLSHKLASEVHLHAKGEPLFISDAMPKDVASHIAALEARGDAAMQHLAANLKRHIEANKLIVKSHMFWTAPRLFWEMPRKLADEVASSTLVLVKGDANYRRLVGDRAWPVTVPLSDIVQPWFPAPMLALRTLKAEIAVGLTHDQAERAKARDEDWMVNGQFAQIQFVPRR</sequence>
<dbReference type="InterPro" id="IPR036075">
    <property type="entry name" value="ARMT-1-like_metal-bd_sf"/>
</dbReference>
<comment type="catalytic activity">
    <reaction evidence="12 13">
        <text>beta-D-fructose 6-phosphate = dihydroxyacetone + D-glyceraldehyde 3-phosphate</text>
        <dbReference type="Rhea" id="RHEA:28002"/>
        <dbReference type="ChEBI" id="CHEBI:16016"/>
        <dbReference type="ChEBI" id="CHEBI:57634"/>
        <dbReference type="ChEBI" id="CHEBI:59776"/>
    </reaction>
</comment>
<dbReference type="Gene3D" id="3.40.50.10880">
    <property type="entry name" value="Uncharacterised protein PF01937, DUF89, domain 3"/>
    <property type="match status" value="1"/>
</dbReference>
<evidence type="ECO:0000256" key="14">
    <source>
        <dbReference type="SAM" id="SignalP"/>
    </source>
</evidence>
<evidence type="ECO:0000256" key="13">
    <source>
        <dbReference type="RuleBase" id="RU367030"/>
    </source>
</evidence>
<dbReference type="GO" id="GO:0032259">
    <property type="term" value="P:methylation"/>
    <property type="evidence" value="ECO:0007669"/>
    <property type="project" value="UniProtKB-KW"/>
</dbReference>
<evidence type="ECO:0000256" key="6">
    <source>
        <dbReference type="ARBA" id="ARBA00022679"/>
    </source>
</evidence>
<keyword evidence="8 13" id="KW-0479">Metal-binding</keyword>
<comment type="function">
    <text evidence="11">Metal-dependent phosphatase that shows phosphatase activity against several substrates, including fructose-1-phosphate and fructose-6-phosphate. Its preference for fructose-1-phosphate, a strong glycating agent that causes DNA damage rather than a canonical yeast metabolite, suggests a damage-control function in hexose phosphate metabolism. Has also been shown to have O-methyltransferase activity that methylates glutamate residues of target proteins to form gamma-glutamyl methyl ester residues. Possibly methylates PCNA, suggesting it is involved in the DNA damage response.</text>
</comment>
<feature type="domain" description="Damage-control phosphatase ARMT1-like metal-binding" evidence="15">
    <location>
        <begin position="79"/>
        <end position="457"/>
    </location>
</feature>
<dbReference type="EMBL" id="HBFX01014219">
    <property type="protein sequence ID" value="CAD8954021.1"/>
    <property type="molecule type" value="Transcribed_RNA"/>
</dbReference>
<evidence type="ECO:0000256" key="3">
    <source>
        <dbReference type="ARBA" id="ARBA00009519"/>
    </source>
</evidence>
<dbReference type="SUPFAM" id="SSF111321">
    <property type="entry name" value="AF1104-like"/>
    <property type="match status" value="1"/>
</dbReference>
<organism evidence="16">
    <name type="scientific">Hemiselmis andersenii</name>
    <name type="common">Cryptophyte alga</name>
    <dbReference type="NCBI Taxonomy" id="464988"/>
    <lineage>
        <taxon>Eukaryota</taxon>
        <taxon>Cryptophyceae</taxon>
        <taxon>Cryptomonadales</taxon>
        <taxon>Hemiselmidaceae</taxon>
        <taxon>Hemiselmis</taxon>
    </lineage>
</organism>
<evidence type="ECO:0000256" key="2">
    <source>
        <dbReference type="ARBA" id="ARBA00001326"/>
    </source>
</evidence>
<comment type="similarity">
    <text evidence="3 13">Belongs to the damage-control phosphatase family. Sugar phosphate phosphatase III subfamily.</text>
</comment>
<dbReference type="FunFam" id="3.40.50.10880:FF:000002">
    <property type="entry name" value="Acidic residue methyltransferase 1"/>
    <property type="match status" value="1"/>
</dbReference>
<dbReference type="PANTHER" id="PTHR12260:SF6">
    <property type="entry name" value="DAMAGE-CONTROL PHOSPHATASE ARMT1"/>
    <property type="match status" value="1"/>
</dbReference>